<dbReference type="GO" id="GO:0005829">
    <property type="term" value="C:cytosol"/>
    <property type="evidence" value="ECO:0007669"/>
    <property type="project" value="TreeGrafter"/>
</dbReference>
<accession>A0A3B1BD40</accession>
<dbReference type="Gene3D" id="3.20.20.140">
    <property type="entry name" value="Metal-dependent hydrolases"/>
    <property type="match status" value="1"/>
</dbReference>
<reference evidence="3" key="1">
    <citation type="submission" date="2018-06" db="EMBL/GenBank/DDBJ databases">
        <authorList>
            <person name="Zhirakovskaya E."/>
        </authorList>
    </citation>
    <scope>NUCLEOTIDE SEQUENCE</scope>
</reference>
<organism evidence="3">
    <name type="scientific">hydrothermal vent metagenome</name>
    <dbReference type="NCBI Taxonomy" id="652676"/>
    <lineage>
        <taxon>unclassified sequences</taxon>
        <taxon>metagenomes</taxon>
        <taxon>ecological metagenomes</taxon>
    </lineage>
</organism>
<dbReference type="InterPro" id="IPR001130">
    <property type="entry name" value="TatD-like"/>
</dbReference>
<dbReference type="InterPro" id="IPR032466">
    <property type="entry name" value="Metal_Hydrolase"/>
</dbReference>
<dbReference type="NCBIfam" id="TIGR00010">
    <property type="entry name" value="YchF/TatD family DNA exonuclease"/>
    <property type="match status" value="1"/>
</dbReference>
<evidence type="ECO:0000313" key="3">
    <source>
        <dbReference type="EMBL" id="VAX12271.1"/>
    </source>
</evidence>
<dbReference type="Pfam" id="PF01026">
    <property type="entry name" value="TatD_DNase"/>
    <property type="match status" value="1"/>
</dbReference>
<keyword evidence="2 3" id="KW-0378">Hydrolase</keyword>
<dbReference type="GO" id="GO:0016788">
    <property type="term" value="F:hydrolase activity, acting on ester bonds"/>
    <property type="evidence" value="ECO:0007669"/>
    <property type="project" value="InterPro"/>
</dbReference>
<name>A0A3B1BD40_9ZZZZ</name>
<dbReference type="InterPro" id="IPR015991">
    <property type="entry name" value="TatD/YcfH-like"/>
</dbReference>
<protein>
    <submittedName>
        <fullName evidence="3">Uncharacterized metal-dependent hydrolase YcfH</fullName>
    </submittedName>
</protein>
<dbReference type="GO" id="GO:0004536">
    <property type="term" value="F:DNA nuclease activity"/>
    <property type="evidence" value="ECO:0007669"/>
    <property type="project" value="InterPro"/>
</dbReference>
<gene>
    <name evidence="3" type="ORF">MNBD_GAMMA24-449</name>
</gene>
<evidence type="ECO:0000256" key="2">
    <source>
        <dbReference type="ARBA" id="ARBA00022801"/>
    </source>
</evidence>
<evidence type="ECO:0000256" key="1">
    <source>
        <dbReference type="ARBA" id="ARBA00022723"/>
    </source>
</evidence>
<dbReference type="PANTHER" id="PTHR46124">
    <property type="entry name" value="D-AMINOACYL-TRNA DEACYLASE"/>
    <property type="match status" value="1"/>
</dbReference>
<proteinExistence type="predicted"/>
<dbReference type="PIRSF" id="PIRSF005902">
    <property type="entry name" value="DNase_TatD"/>
    <property type="match status" value="1"/>
</dbReference>
<dbReference type="AlphaFoldDB" id="A0A3B1BD40"/>
<dbReference type="FunFam" id="3.20.20.140:FF:000005">
    <property type="entry name" value="TatD family hydrolase"/>
    <property type="match status" value="1"/>
</dbReference>
<sequence>MFLVDSHCHLDRLDLKPFDNQLEGALDYAREQGVGHMLCVCIDLEHLEDVLQPARKYDFISASVGVHPNEREGRDPEVDDLVRLADNEQIVAIGETGLDYFRTKKGDSDWQQARFRNHIQAAKITGKPLIVHMREASEDTLRILEEEGAADVGGVMHCFVEDREIARRALELGFYISFSGIVTFNSAKELKEVAREVPTDRILVETDSPYLAPVPYRGKSNQPAYVRQVAEHIAELRNDSVENIAELTRQNFFRLFPLAKKA</sequence>
<dbReference type="GO" id="GO:0046872">
    <property type="term" value="F:metal ion binding"/>
    <property type="evidence" value="ECO:0007669"/>
    <property type="project" value="UniProtKB-KW"/>
</dbReference>
<dbReference type="EMBL" id="UOFZ01000028">
    <property type="protein sequence ID" value="VAX12271.1"/>
    <property type="molecule type" value="Genomic_DNA"/>
</dbReference>
<dbReference type="PANTHER" id="PTHR46124:SF2">
    <property type="entry name" value="D-AMINOACYL-TRNA DEACYLASE"/>
    <property type="match status" value="1"/>
</dbReference>
<dbReference type="InterPro" id="IPR018228">
    <property type="entry name" value="DNase_TatD-rel_CS"/>
</dbReference>
<keyword evidence="1" id="KW-0479">Metal-binding</keyword>
<dbReference type="CDD" id="cd01310">
    <property type="entry name" value="TatD_DNAse"/>
    <property type="match status" value="1"/>
</dbReference>
<dbReference type="PROSITE" id="PS01091">
    <property type="entry name" value="TATD_3"/>
    <property type="match status" value="1"/>
</dbReference>
<dbReference type="PROSITE" id="PS01090">
    <property type="entry name" value="TATD_2"/>
    <property type="match status" value="1"/>
</dbReference>
<dbReference type="SUPFAM" id="SSF51556">
    <property type="entry name" value="Metallo-dependent hydrolases"/>
    <property type="match status" value="1"/>
</dbReference>
<dbReference type="PROSITE" id="PS01137">
    <property type="entry name" value="TATD_1"/>
    <property type="match status" value="1"/>
</dbReference>